<protein>
    <submittedName>
        <fullName evidence="2">Uncharacterized protein</fullName>
    </submittedName>
</protein>
<name>A0ABV8QFL0_9GAMM</name>
<keyword evidence="3" id="KW-1185">Reference proteome</keyword>
<evidence type="ECO:0000256" key="1">
    <source>
        <dbReference type="SAM" id="Phobius"/>
    </source>
</evidence>
<evidence type="ECO:0000313" key="3">
    <source>
        <dbReference type="Proteomes" id="UP001595798"/>
    </source>
</evidence>
<proteinExistence type="predicted"/>
<dbReference type="RefSeq" id="WP_379886086.1">
    <property type="nucleotide sequence ID" value="NZ_JBHSDI010000009.1"/>
</dbReference>
<feature type="transmembrane region" description="Helical" evidence="1">
    <location>
        <begin position="7"/>
        <end position="25"/>
    </location>
</feature>
<evidence type="ECO:0000313" key="2">
    <source>
        <dbReference type="EMBL" id="MFC4258558.1"/>
    </source>
</evidence>
<feature type="transmembrane region" description="Helical" evidence="1">
    <location>
        <begin position="31"/>
        <end position="48"/>
    </location>
</feature>
<organism evidence="2 3">
    <name type="scientific">Marinobacter lacisalsi</name>
    <dbReference type="NCBI Taxonomy" id="475979"/>
    <lineage>
        <taxon>Bacteria</taxon>
        <taxon>Pseudomonadati</taxon>
        <taxon>Pseudomonadota</taxon>
        <taxon>Gammaproteobacteria</taxon>
        <taxon>Pseudomonadales</taxon>
        <taxon>Marinobacteraceae</taxon>
        <taxon>Marinobacter</taxon>
    </lineage>
</organism>
<dbReference type="Proteomes" id="UP001595798">
    <property type="component" value="Unassembled WGS sequence"/>
</dbReference>
<dbReference type="EMBL" id="JBHSDI010000009">
    <property type="protein sequence ID" value="MFC4258558.1"/>
    <property type="molecule type" value="Genomic_DNA"/>
</dbReference>
<keyword evidence="1" id="KW-0812">Transmembrane</keyword>
<gene>
    <name evidence="2" type="ORF">ACFOZ5_05845</name>
</gene>
<keyword evidence="1" id="KW-1133">Transmembrane helix</keyword>
<comment type="caution">
    <text evidence="2">The sequence shown here is derived from an EMBL/GenBank/DDBJ whole genome shotgun (WGS) entry which is preliminary data.</text>
</comment>
<reference evidence="3" key="1">
    <citation type="journal article" date="2019" name="Int. J. Syst. Evol. Microbiol.">
        <title>The Global Catalogue of Microorganisms (GCM) 10K type strain sequencing project: providing services to taxonomists for standard genome sequencing and annotation.</title>
        <authorList>
            <consortium name="The Broad Institute Genomics Platform"/>
            <consortium name="The Broad Institute Genome Sequencing Center for Infectious Disease"/>
            <person name="Wu L."/>
            <person name="Ma J."/>
        </authorList>
    </citation>
    <scope>NUCLEOTIDE SEQUENCE [LARGE SCALE GENOMIC DNA]</scope>
    <source>
        <strain evidence="3">CECT 7297</strain>
    </source>
</reference>
<sequence>MSQTLKSIGFLLFGLVAAALSHFAWQTGGRWVFLVLLTVALIALFRHLKPPKFRK</sequence>
<accession>A0ABV8QFL0</accession>
<keyword evidence="1" id="KW-0472">Membrane</keyword>